<dbReference type="GO" id="GO:0000064">
    <property type="term" value="F:L-ornithine transmembrane transporter activity"/>
    <property type="evidence" value="ECO:0007669"/>
    <property type="project" value="TreeGrafter"/>
</dbReference>
<feature type="transmembrane region" description="Helical" evidence="5">
    <location>
        <begin position="249"/>
        <end position="272"/>
    </location>
</feature>
<dbReference type="InterPro" id="IPR002293">
    <property type="entry name" value="AA/rel_permease1"/>
</dbReference>
<feature type="transmembrane region" description="Helical" evidence="5">
    <location>
        <begin position="39"/>
        <end position="59"/>
    </location>
</feature>
<keyword evidence="3 5" id="KW-1133">Transmembrane helix</keyword>
<evidence type="ECO:0000313" key="9">
    <source>
        <dbReference type="EMBL" id="CAF3497845.1"/>
    </source>
</evidence>
<dbReference type="InterPro" id="IPR029485">
    <property type="entry name" value="CAT_C"/>
</dbReference>
<dbReference type="PANTHER" id="PTHR43243:SF105">
    <property type="entry name" value="CATIONIC AMINO ACID TRANSPORTER C-TERMINAL DOMAIN-CONTAINING PROTEIN"/>
    <property type="match status" value="1"/>
</dbReference>
<feature type="transmembrane region" description="Helical" evidence="5">
    <location>
        <begin position="533"/>
        <end position="553"/>
    </location>
</feature>
<accession>A0A818H3D3</accession>
<keyword evidence="4 5" id="KW-0472">Membrane</keyword>
<dbReference type="FunFam" id="1.20.1740.10:FF:000010">
    <property type="entry name" value="probable cationic amino acid transporter"/>
    <property type="match status" value="1"/>
</dbReference>
<feature type="transmembrane region" description="Helical" evidence="5">
    <location>
        <begin position="102"/>
        <end position="123"/>
    </location>
</feature>
<organism evidence="9 11">
    <name type="scientific">Rotaria sordida</name>
    <dbReference type="NCBI Taxonomy" id="392033"/>
    <lineage>
        <taxon>Eukaryota</taxon>
        <taxon>Metazoa</taxon>
        <taxon>Spiralia</taxon>
        <taxon>Gnathifera</taxon>
        <taxon>Rotifera</taxon>
        <taxon>Eurotatoria</taxon>
        <taxon>Bdelloidea</taxon>
        <taxon>Philodinida</taxon>
        <taxon>Philodinidae</taxon>
        <taxon>Rotaria</taxon>
    </lineage>
</organism>
<sequence>MVNIDINSFIQHTLTILSRRKRITAANALNTPLRRCLTVFDLTTLGIGSTLGAGIYILAGIVARDLAGPGVLLSFLIAGMASLFSGLCYAELGSKYPRAGSAYVYSYVIIGELAAFITGWNLILEYIVGAASSARAWTSSVDSIIDFRMSNFSQKNFPFPFNNPYGMFAPYMDIGAFCLTLITAIILAIGVKESSRMNNFCTTINLTSVAIIVISGLFKVNTDNWHISIEQIKQNQSIIQAGTGGFLPYSFSGVLSGAATCFYAFVGFDLIATTGEETENPRKAIPISICLVLLICCIVYCAVAAVLTLIVPYYSIRVDASLPDAFERVGLSYVKIAITLGAITGLTSSIIGSLFPLPRVLYSMSSDGLLFSIFGIISNKSRTAIYSTLIGGFISALMALIFDLLTLVEMLSIGTLIAYTQVALAILISHYEINDDDSNYNLSKSLFSIVIIILLLCFISIYSFENHDYINPISIIIFTFLLCILILLIQRKFSKKQQNISDELNNIFVTPCTPWLPIFSIFCNLYLMLKLSLITWIRFILWMIIGFLIYFFYGIQQAGKLLVSNSIFI</sequence>
<evidence type="ECO:0000256" key="3">
    <source>
        <dbReference type="ARBA" id="ARBA00022989"/>
    </source>
</evidence>
<feature type="transmembrane region" description="Helical" evidence="5">
    <location>
        <begin position="168"/>
        <end position="188"/>
    </location>
</feature>
<dbReference type="Gene3D" id="1.20.1740.10">
    <property type="entry name" value="Amino acid/polyamine transporter I"/>
    <property type="match status" value="1"/>
</dbReference>
<dbReference type="Proteomes" id="UP000663889">
    <property type="component" value="Unassembled WGS sequence"/>
</dbReference>
<evidence type="ECO:0000313" key="8">
    <source>
        <dbReference type="EMBL" id="CAF1077831.1"/>
    </source>
</evidence>
<feature type="transmembrane region" description="Helical" evidence="5">
    <location>
        <begin position="383"/>
        <end position="405"/>
    </location>
</feature>
<dbReference type="GO" id="GO:0061459">
    <property type="term" value="F:L-arginine transmembrane transporter activity"/>
    <property type="evidence" value="ECO:0007669"/>
    <property type="project" value="TreeGrafter"/>
</dbReference>
<dbReference type="GO" id="GO:0097638">
    <property type="term" value="P:L-arginine import across plasma membrane"/>
    <property type="evidence" value="ECO:0007669"/>
    <property type="project" value="TreeGrafter"/>
</dbReference>
<name>A0A818H3D3_9BILA</name>
<dbReference type="AlphaFoldDB" id="A0A818H3D3"/>
<dbReference type="Proteomes" id="UP000663874">
    <property type="component" value="Unassembled WGS sequence"/>
</dbReference>
<evidence type="ECO:0000256" key="4">
    <source>
        <dbReference type="ARBA" id="ARBA00023136"/>
    </source>
</evidence>
<evidence type="ECO:0000313" key="10">
    <source>
        <dbReference type="EMBL" id="CAF3536717.1"/>
    </source>
</evidence>
<feature type="transmembrane region" description="Helical" evidence="5">
    <location>
        <begin position="336"/>
        <end position="362"/>
    </location>
</feature>
<evidence type="ECO:0000256" key="1">
    <source>
        <dbReference type="ARBA" id="ARBA00004141"/>
    </source>
</evidence>
<evidence type="ECO:0000256" key="5">
    <source>
        <dbReference type="SAM" id="Phobius"/>
    </source>
</evidence>
<evidence type="ECO:0000313" key="7">
    <source>
        <dbReference type="EMBL" id="CAF1036832.1"/>
    </source>
</evidence>
<feature type="transmembrane region" description="Helical" evidence="5">
    <location>
        <begin position="411"/>
        <end position="433"/>
    </location>
</feature>
<feature type="transmembrane region" description="Helical" evidence="5">
    <location>
        <begin position="508"/>
        <end position="527"/>
    </location>
</feature>
<dbReference type="EMBL" id="CAJOAX010000066">
    <property type="protein sequence ID" value="CAF3497845.1"/>
    <property type="molecule type" value="Genomic_DNA"/>
</dbReference>
<reference evidence="9" key="1">
    <citation type="submission" date="2021-02" db="EMBL/GenBank/DDBJ databases">
        <authorList>
            <person name="Nowell W R."/>
        </authorList>
    </citation>
    <scope>NUCLEOTIDE SEQUENCE</scope>
</reference>
<dbReference type="PANTHER" id="PTHR43243">
    <property type="entry name" value="INNER MEMBRANE TRANSPORTER YGJI-RELATED"/>
    <property type="match status" value="1"/>
</dbReference>
<dbReference type="EMBL" id="CAJNOO010000801">
    <property type="protein sequence ID" value="CAF1036832.1"/>
    <property type="molecule type" value="Genomic_DNA"/>
</dbReference>
<feature type="domain" description="Cationic amino acid transporter C-terminal" evidence="6">
    <location>
        <begin position="508"/>
        <end position="557"/>
    </location>
</feature>
<dbReference type="GO" id="GO:0015189">
    <property type="term" value="F:L-lysine transmembrane transporter activity"/>
    <property type="evidence" value="ECO:0007669"/>
    <property type="project" value="TreeGrafter"/>
</dbReference>
<comment type="subcellular location">
    <subcellularLocation>
        <location evidence="1">Membrane</location>
        <topology evidence="1">Multi-pass membrane protein</topology>
    </subcellularLocation>
</comment>
<dbReference type="Pfam" id="PF13520">
    <property type="entry name" value="AA_permease_2"/>
    <property type="match status" value="1"/>
</dbReference>
<protein>
    <recommendedName>
        <fullName evidence="6">Cationic amino acid transporter C-terminal domain-containing protein</fullName>
    </recommendedName>
</protein>
<feature type="transmembrane region" description="Helical" evidence="5">
    <location>
        <begin position="469"/>
        <end position="488"/>
    </location>
</feature>
<feature type="transmembrane region" description="Helical" evidence="5">
    <location>
        <begin position="284"/>
        <end position="316"/>
    </location>
</feature>
<feature type="transmembrane region" description="Helical" evidence="5">
    <location>
        <begin position="200"/>
        <end position="218"/>
    </location>
</feature>
<dbReference type="GO" id="GO:0005886">
    <property type="term" value="C:plasma membrane"/>
    <property type="evidence" value="ECO:0007669"/>
    <property type="project" value="TreeGrafter"/>
</dbReference>
<proteinExistence type="predicted"/>
<dbReference type="EMBL" id="CAJOBE010000009">
    <property type="protein sequence ID" value="CAF3536717.1"/>
    <property type="molecule type" value="Genomic_DNA"/>
</dbReference>
<dbReference type="Proteomes" id="UP000663882">
    <property type="component" value="Unassembled WGS sequence"/>
</dbReference>
<evidence type="ECO:0000259" key="6">
    <source>
        <dbReference type="Pfam" id="PF13906"/>
    </source>
</evidence>
<evidence type="ECO:0000256" key="2">
    <source>
        <dbReference type="ARBA" id="ARBA00022692"/>
    </source>
</evidence>
<comment type="caution">
    <text evidence="9">The sequence shown here is derived from an EMBL/GenBank/DDBJ whole genome shotgun (WGS) entry which is preliminary data.</text>
</comment>
<dbReference type="EMBL" id="CAJNOU010000742">
    <property type="protein sequence ID" value="CAF1077831.1"/>
    <property type="molecule type" value="Genomic_DNA"/>
</dbReference>
<dbReference type="PIRSF" id="PIRSF006060">
    <property type="entry name" value="AA_transporter"/>
    <property type="match status" value="1"/>
</dbReference>
<dbReference type="Pfam" id="PF13906">
    <property type="entry name" value="AA_permease_C"/>
    <property type="match status" value="1"/>
</dbReference>
<gene>
    <name evidence="10" type="ORF">FNK824_LOCUS256</name>
    <name evidence="9" type="ORF">OTI717_LOCUS1527</name>
    <name evidence="7" type="ORF">RFH988_LOCUS16009</name>
    <name evidence="8" type="ORF">SEV965_LOCUS14693</name>
</gene>
<dbReference type="Proteomes" id="UP000663823">
    <property type="component" value="Unassembled WGS sequence"/>
</dbReference>
<keyword evidence="2 5" id="KW-0812">Transmembrane</keyword>
<dbReference type="OrthoDB" id="3900342at2759"/>
<feature type="transmembrane region" description="Helical" evidence="5">
    <location>
        <begin position="71"/>
        <end position="90"/>
    </location>
</feature>
<feature type="transmembrane region" description="Helical" evidence="5">
    <location>
        <begin position="445"/>
        <end position="463"/>
    </location>
</feature>
<evidence type="ECO:0000313" key="11">
    <source>
        <dbReference type="Proteomes" id="UP000663823"/>
    </source>
</evidence>